<dbReference type="AlphaFoldDB" id="A0A4Y7IH93"/>
<reference evidence="3 4" key="1">
    <citation type="journal article" date="2018" name="Science">
        <title>The opium poppy genome and morphinan production.</title>
        <authorList>
            <person name="Guo L."/>
            <person name="Winzer T."/>
            <person name="Yang X."/>
            <person name="Li Y."/>
            <person name="Ning Z."/>
            <person name="He Z."/>
            <person name="Teodor R."/>
            <person name="Lu Y."/>
            <person name="Bowser T.A."/>
            <person name="Graham I.A."/>
            <person name="Ye K."/>
        </authorList>
    </citation>
    <scope>NUCLEOTIDE SEQUENCE [LARGE SCALE GENOMIC DNA]</scope>
    <source>
        <strain evidence="4">cv. HN1</strain>
        <tissue evidence="3">Leaves</tissue>
    </source>
</reference>
<dbReference type="Gene3D" id="3.90.1320.10">
    <property type="entry name" value="Outer-capsid protein sigma 3, large lobe"/>
    <property type="match status" value="1"/>
</dbReference>
<accession>A0A4Y7IH93</accession>
<dbReference type="InterPro" id="IPR004314">
    <property type="entry name" value="Neprosin"/>
</dbReference>
<dbReference type="InterPro" id="IPR025521">
    <property type="entry name" value="Neprosin_propep"/>
</dbReference>
<dbReference type="PROSITE" id="PS52045">
    <property type="entry name" value="NEPROSIN_PEP_CD"/>
    <property type="match status" value="1"/>
</dbReference>
<dbReference type="OMA" id="HRTSKPM"/>
<sequence>MSNFFGLTCWLLILMMIINEELVEGRMTLNAINKAIIKTIKVENNEIIDCYDIYGQPSLNHPLLHNHIIQEKPNSYPKEMKSNNFRTLQLTQTWHKYGSCPEGTIPIRRKGKNYNPIILHKHDHPKLSPYRTLNASDLLKSHEYAIIEVNGNFLGAHAKINIWKPVMETSTEISVSQIWVTAGDVEVKNTIEAGWIVNQHIYGDDQPRFFIYWTKDGYETTGCYDLLCDGFVQTSSDFCLGGSFTEVSTFNGIQKDVTFSIHKDQIGGQWWVQVQGNPIGYYPSSLFTKLSMTSTTIHFGGEISNHKSKGRHTSTQMGSGHFPSEGRLKTSSYFNWVQVVDENNVTKDPENVKTMVTNQDCYGLEIDNNHHDTNGYGFYYGGPGYNDKCP</sequence>
<feature type="chain" id="PRO_5021224114" description="Neprosin PEP catalytic domain-containing protein" evidence="1">
    <location>
        <begin position="26"/>
        <end position="390"/>
    </location>
</feature>
<evidence type="ECO:0000259" key="2">
    <source>
        <dbReference type="PROSITE" id="PS52045"/>
    </source>
</evidence>
<dbReference type="PANTHER" id="PTHR31589">
    <property type="entry name" value="PROTEIN, PUTATIVE (DUF239)-RELATED-RELATED"/>
    <property type="match status" value="1"/>
</dbReference>
<dbReference type="Gramene" id="RZC47062">
    <property type="protein sequence ID" value="RZC47062"/>
    <property type="gene ID" value="C5167_040006"/>
</dbReference>
<keyword evidence="1" id="KW-0732">Signal</keyword>
<evidence type="ECO:0000313" key="4">
    <source>
        <dbReference type="Proteomes" id="UP000316621"/>
    </source>
</evidence>
<feature type="signal peptide" evidence="1">
    <location>
        <begin position="1"/>
        <end position="25"/>
    </location>
</feature>
<evidence type="ECO:0000256" key="1">
    <source>
        <dbReference type="SAM" id="SignalP"/>
    </source>
</evidence>
<proteinExistence type="predicted"/>
<dbReference type="PANTHER" id="PTHR31589:SF221">
    <property type="entry name" value="LIGASE, PUTATIVE (DUF239)-RELATED"/>
    <property type="match status" value="1"/>
</dbReference>
<keyword evidence="4" id="KW-1185">Reference proteome</keyword>
<protein>
    <recommendedName>
        <fullName evidence="2">Neprosin PEP catalytic domain-containing protein</fullName>
    </recommendedName>
</protein>
<feature type="domain" description="Neprosin PEP catalytic" evidence="2">
    <location>
        <begin position="132"/>
        <end position="390"/>
    </location>
</feature>
<dbReference type="EMBL" id="CM010715">
    <property type="protein sequence ID" value="RZC47062.1"/>
    <property type="molecule type" value="Genomic_DNA"/>
</dbReference>
<dbReference type="STRING" id="3469.A0A4Y7IH93"/>
<organism evidence="3 4">
    <name type="scientific">Papaver somniferum</name>
    <name type="common">Opium poppy</name>
    <dbReference type="NCBI Taxonomy" id="3469"/>
    <lineage>
        <taxon>Eukaryota</taxon>
        <taxon>Viridiplantae</taxon>
        <taxon>Streptophyta</taxon>
        <taxon>Embryophyta</taxon>
        <taxon>Tracheophyta</taxon>
        <taxon>Spermatophyta</taxon>
        <taxon>Magnoliopsida</taxon>
        <taxon>Ranunculales</taxon>
        <taxon>Papaveraceae</taxon>
        <taxon>Papaveroideae</taxon>
        <taxon>Papaver</taxon>
    </lineage>
</organism>
<name>A0A4Y7IH93_PAPSO</name>
<dbReference type="InterPro" id="IPR053168">
    <property type="entry name" value="Glutamic_endopeptidase"/>
</dbReference>
<evidence type="ECO:0000313" key="3">
    <source>
        <dbReference type="EMBL" id="RZC47062.1"/>
    </source>
</evidence>
<dbReference type="Pfam" id="PF14365">
    <property type="entry name" value="Neprosin_AP"/>
    <property type="match status" value="1"/>
</dbReference>
<gene>
    <name evidence="3" type="ORF">C5167_040006</name>
</gene>
<dbReference type="Proteomes" id="UP000316621">
    <property type="component" value="Chromosome 1"/>
</dbReference>
<dbReference type="Pfam" id="PF03080">
    <property type="entry name" value="Neprosin"/>
    <property type="match status" value="1"/>
</dbReference>